<accession>A0A212JMV5</accession>
<evidence type="ECO:0000259" key="5">
    <source>
        <dbReference type="PROSITE" id="PS51078"/>
    </source>
</evidence>
<dbReference type="Pfam" id="PF01614">
    <property type="entry name" value="IclR_C"/>
    <property type="match status" value="1"/>
</dbReference>
<dbReference type="Pfam" id="PF09339">
    <property type="entry name" value="HTH_IclR"/>
    <property type="match status" value="1"/>
</dbReference>
<dbReference type="GO" id="GO:0003700">
    <property type="term" value="F:DNA-binding transcription factor activity"/>
    <property type="evidence" value="ECO:0007669"/>
    <property type="project" value="TreeGrafter"/>
</dbReference>
<dbReference type="PANTHER" id="PTHR30136">
    <property type="entry name" value="HELIX-TURN-HELIX TRANSCRIPTIONAL REGULATOR, ICLR FAMILY"/>
    <property type="match status" value="1"/>
</dbReference>
<dbReference type="PROSITE" id="PS51078">
    <property type="entry name" value="ICLR_ED"/>
    <property type="match status" value="1"/>
</dbReference>
<evidence type="ECO:0000256" key="3">
    <source>
        <dbReference type="ARBA" id="ARBA00023163"/>
    </source>
</evidence>
<proteinExistence type="predicted"/>
<organism evidence="6">
    <name type="scientific">uncultured Dysgonomonas sp</name>
    <dbReference type="NCBI Taxonomy" id="206096"/>
    <lineage>
        <taxon>Bacteria</taxon>
        <taxon>Pseudomonadati</taxon>
        <taxon>Bacteroidota</taxon>
        <taxon>Bacteroidia</taxon>
        <taxon>Bacteroidales</taxon>
        <taxon>Dysgonomonadaceae</taxon>
        <taxon>Dysgonomonas</taxon>
        <taxon>environmental samples</taxon>
    </lineage>
</organism>
<protein>
    <recommendedName>
        <fullName evidence="7">IclR family transcriptional regulator</fullName>
    </recommendedName>
</protein>
<feature type="domain" description="HTH iclR-type" evidence="4">
    <location>
        <begin position="6"/>
        <end position="68"/>
    </location>
</feature>
<dbReference type="InterPro" id="IPR014757">
    <property type="entry name" value="Tscrpt_reg_IclR_C"/>
</dbReference>
<dbReference type="RefSeq" id="WP_283687391.1">
    <property type="nucleotide sequence ID" value="NZ_LT599021.1"/>
</dbReference>
<dbReference type="EMBL" id="FLUL01000001">
    <property type="protein sequence ID" value="SBW00731.1"/>
    <property type="molecule type" value="Genomic_DNA"/>
</dbReference>
<keyword evidence="2" id="KW-0238">DNA-binding</keyword>
<dbReference type="Gene3D" id="1.10.10.10">
    <property type="entry name" value="Winged helix-like DNA-binding domain superfamily/Winged helix DNA-binding domain"/>
    <property type="match status" value="1"/>
</dbReference>
<dbReference type="InterPro" id="IPR029016">
    <property type="entry name" value="GAF-like_dom_sf"/>
</dbReference>
<feature type="domain" description="IclR-ED" evidence="5">
    <location>
        <begin position="69"/>
        <end position="252"/>
    </location>
</feature>
<dbReference type="InterPro" id="IPR005471">
    <property type="entry name" value="Tscrpt_reg_IclR_N"/>
</dbReference>
<dbReference type="InterPro" id="IPR036390">
    <property type="entry name" value="WH_DNA-bd_sf"/>
</dbReference>
<evidence type="ECO:0000313" key="6">
    <source>
        <dbReference type="EMBL" id="SBW00731.1"/>
    </source>
</evidence>
<keyword evidence="1" id="KW-0805">Transcription regulation</keyword>
<gene>
    <name evidence="6" type="ORF">KL86DYS2_11903</name>
</gene>
<evidence type="ECO:0008006" key="7">
    <source>
        <dbReference type="Google" id="ProtNLM"/>
    </source>
</evidence>
<dbReference type="PROSITE" id="PS51077">
    <property type="entry name" value="HTH_ICLR"/>
    <property type="match status" value="1"/>
</dbReference>
<dbReference type="Gene3D" id="3.30.450.40">
    <property type="match status" value="1"/>
</dbReference>
<reference evidence="6" key="1">
    <citation type="submission" date="2016-04" db="EMBL/GenBank/DDBJ databases">
        <authorList>
            <person name="Evans L.H."/>
            <person name="Alamgir A."/>
            <person name="Owens N."/>
            <person name="Weber N.D."/>
            <person name="Virtaneva K."/>
            <person name="Barbian K."/>
            <person name="Babar A."/>
            <person name="Rosenke K."/>
        </authorList>
    </citation>
    <scope>NUCLEOTIDE SEQUENCE</scope>
    <source>
        <strain evidence="6">86-2</strain>
    </source>
</reference>
<dbReference type="InterPro" id="IPR050707">
    <property type="entry name" value="HTH_MetabolicPath_Reg"/>
</dbReference>
<dbReference type="SMART" id="SM00346">
    <property type="entry name" value="HTH_ICLR"/>
    <property type="match status" value="1"/>
</dbReference>
<sequence length="259" mass="29283">MENRNVSMITKSMELLELLSEHPQGLTLQEIVGLLDYPKSSIYKIATNLLEIGYIGREPGNFRYFLSRKLLLLGLKAVSSYDIIEMSEEYMKRLRDNVGESVMIGTLVDAEVVLLKQVQGNLDFVFILQQGMRFNLHSTAPGKVLLAFMSGKKQKEKLSEIRFEALNEYTITDKEQLEKELNKIIQDGYAIDLNETVEGVHCIAAPIFDEKGNAIACIWTSGPAGRLPKEIVKNIGLQIRDTGLEISRNIGYNRKLKTR</sequence>
<dbReference type="SUPFAM" id="SSF46785">
    <property type="entry name" value="Winged helix' DNA-binding domain"/>
    <property type="match status" value="1"/>
</dbReference>
<name>A0A212JMV5_9BACT</name>
<dbReference type="SUPFAM" id="SSF55781">
    <property type="entry name" value="GAF domain-like"/>
    <property type="match status" value="1"/>
</dbReference>
<keyword evidence="3" id="KW-0804">Transcription</keyword>
<dbReference type="AlphaFoldDB" id="A0A212JMV5"/>
<dbReference type="GO" id="GO:0003677">
    <property type="term" value="F:DNA binding"/>
    <property type="evidence" value="ECO:0007669"/>
    <property type="project" value="UniProtKB-KW"/>
</dbReference>
<dbReference type="InterPro" id="IPR036388">
    <property type="entry name" value="WH-like_DNA-bd_sf"/>
</dbReference>
<evidence type="ECO:0000256" key="2">
    <source>
        <dbReference type="ARBA" id="ARBA00023125"/>
    </source>
</evidence>
<dbReference type="PANTHER" id="PTHR30136:SF35">
    <property type="entry name" value="HTH-TYPE TRANSCRIPTIONAL REGULATOR RV1719"/>
    <property type="match status" value="1"/>
</dbReference>
<evidence type="ECO:0000256" key="1">
    <source>
        <dbReference type="ARBA" id="ARBA00023015"/>
    </source>
</evidence>
<dbReference type="GO" id="GO:0045892">
    <property type="term" value="P:negative regulation of DNA-templated transcription"/>
    <property type="evidence" value="ECO:0007669"/>
    <property type="project" value="TreeGrafter"/>
</dbReference>
<evidence type="ECO:0000259" key="4">
    <source>
        <dbReference type="PROSITE" id="PS51077"/>
    </source>
</evidence>